<name>A0ABR2JL42_9EUKA</name>
<dbReference type="EMBL" id="JAPFFF010000011">
    <property type="protein sequence ID" value="KAK8878399.1"/>
    <property type="molecule type" value="Genomic_DNA"/>
</dbReference>
<dbReference type="Proteomes" id="UP001470230">
    <property type="component" value="Unassembled WGS sequence"/>
</dbReference>
<keyword evidence="1" id="KW-1133">Transmembrane helix</keyword>
<evidence type="ECO:0000313" key="2">
    <source>
        <dbReference type="EMBL" id="KAK8878399.1"/>
    </source>
</evidence>
<evidence type="ECO:0000256" key="1">
    <source>
        <dbReference type="SAM" id="Phobius"/>
    </source>
</evidence>
<evidence type="ECO:0000313" key="3">
    <source>
        <dbReference type="Proteomes" id="UP001470230"/>
    </source>
</evidence>
<keyword evidence="1" id="KW-0472">Membrane</keyword>
<comment type="caution">
    <text evidence="2">The sequence shown here is derived from an EMBL/GenBank/DDBJ whole genome shotgun (WGS) entry which is preliminary data.</text>
</comment>
<keyword evidence="3" id="KW-1185">Reference proteome</keyword>
<dbReference type="SUPFAM" id="SSF56112">
    <property type="entry name" value="Protein kinase-like (PK-like)"/>
    <property type="match status" value="1"/>
</dbReference>
<dbReference type="InterPro" id="IPR011009">
    <property type="entry name" value="Kinase-like_dom_sf"/>
</dbReference>
<feature type="transmembrane region" description="Helical" evidence="1">
    <location>
        <begin position="80"/>
        <end position="98"/>
    </location>
</feature>
<reference evidence="2 3" key="1">
    <citation type="submission" date="2024-04" db="EMBL/GenBank/DDBJ databases">
        <title>Tritrichomonas musculus Genome.</title>
        <authorList>
            <person name="Alves-Ferreira E."/>
            <person name="Grigg M."/>
            <person name="Lorenzi H."/>
            <person name="Galac M."/>
        </authorList>
    </citation>
    <scope>NUCLEOTIDE SEQUENCE [LARGE SCALE GENOMIC DNA]</scope>
    <source>
        <strain evidence="2 3">EAF2021</strain>
    </source>
</reference>
<accession>A0ABR2JL42</accession>
<evidence type="ECO:0008006" key="4">
    <source>
        <dbReference type="Google" id="ProtNLM"/>
    </source>
</evidence>
<protein>
    <recommendedName>
        <fullName evidence="4">Protein kinase domain-containing protein</fullName>
    </recommendedName>
</protein>
<gene>
    <name evidence="2" type="ORF">M9Y10_005169</name>
</gene>
<proteinExistence type="predicted"/>
<keyword evidence="1" id="KW-0812">Transmembrane</keyword>
<sequence length="99" mass="11334">MAPEVLSDKEFSKISSAMIRDVYSFANIVYEIVIKKIPFKIKSLLQLFKKVALDGERPIIDDGVIELYTKLIALHFKISLTNLKIAVISLLIVLMRYFT</sequence>
<dbReference type="Gene3D" id="1.10.510.10">
    <property type="entry name" value="Transferase(Phosphotransferase) domain 1"/>
    <property type="match status" value="1"/>
</dbReference>
<organism evidence="2 3">
    <name type="scientific">Tritrichomonas musculus</name>
    <dbReference type="NCBI Taxonomy" id="1915356"/>
    <lineage>
        <taxon>Eukaryota</taxon>
        <taxon>Metamonada</taxon>
        <taxon>Parabasalia</taxon>
        <taxon>Tritrichomonadida</taxon>
        <taxon>Tritrichomonadidae</taxon>
        <taxon>Tritrichomonas</taxon>
    </lineage>
</organism>